<dbReference type="EC" id="2.7.7.65" evidence="6"/>
<dbReference type="SUPFAM" id="SSF55073">
    <property type="entry name" value="Nucleotide cyclase"/>
    <property type="match status" value="1"/>
</dbReference>
<dbReference type="InterPro" id="IPR043128">
    <property type="entry name" value="Rev_trsase/Diguanyl_cyclase"/>
</dbReference>
<dbReference type="InterPro" id="IPR029150">
    <property type="entry name" value="dCache_3"/>
</dbReference>
<feature type="domain" description="PAS" evidence="2">
    <location>
        <begin position="440"/>
        <end position="488"/>
    </location>
</feature>
<dbReference type="SMART" id="SM00052">
    <property type="entry name" value="EAL"/>
    <property type="match status" value="1"/>
</dbReference>
<dbReference type="SUPFAM" id="SSF141868">
    <property type="entry name" value="EAL domain-like"/>
    <property type="match status" value="1"/>
</dbReference>
<dbReference type="NCBIfam" id="TIGR00254">
    <property type="entry name" value="GGDEF"/>
    <property type="match status" value="1"/>
</dbReference>
<keyword evidence="6" id="KW-0808">Transferase</keyword>
<dbReference type="InterPro" id="IPR001633">
    <property type="entry name" value="EAL_dom"/>
</dbReference>
<dbReference type="Pfam" id="PF00990">
    <property type="entry name" value="GGDEF"/>
    <property type="match status" value="1"/>
</dbReference>
<feature type="transmembrane region" description="Helical" evidence="1">
    <location>
        <begin position="351"/>
        <end position="369"/>
    </location>
</feature>
<dbReference type="CDD" id="cd00130">
    <property type="entry name" value="PAS"/>
    <property type="match status" value="1"/>
</dbReference>
<dbReference type="InterPro" id="IPR000014">
    <property type="entry name" value="PAS"/>
</dbReference>
<evidence type="ECO:0000259" key="5">
    <source>
        <dbReference type="PROSITE" id="PS50887"/>
    </source>
</evidence>
<dbReference type="Proteomes" id="UP001162030">
    <property type="component" value="Chromosome"/>
</dbReference>
<dbReference type="PANTHER" id="PTHR44757:SF2">
    <property type="entry name" value="BIOFILM ARCHITECTURE MAINTENANCE PROTEIN MBAA"/>
    <property type="match status" value="1"/>
</dbReference>
<dbReference type="PROSITE" id="PS50883">
    <property type="entry name" value="EAL"/>
    <property type="match status" value="1"/>
</dbReference>
<keyword evidence="1" id="KW-0812">Transmembrane</keyword>
<organism evidence="6 7">
    <name type="scientific">Methylocaldum szegediense</name>
    <dbReference type="NCBI Taxonomy" id="73780"/>
    <lineage>
        <taxon>Bacteria</taxon>
        <taxon>Pseudomonadati</taxon>
        <taxon>Pseudomonadota</taxon>
        <taxon>Gammaproteobacteria</taxon>
        <taxon>Methylococcales</taxon>
        <taxon>Methylococcaceae</taxon>
        <taxon>Methylocaldum</taxon>
    </lineage>
</organism>
<evidence type="ECO:0000256" key="1">
    <source>
        <dbReference type="SAM" id="Phobius"/>
    </source>
</evidence>
<dbReference type="NCBIfam" id="TIGR00229">
    <property type="entry name" value="sensory_box"/>
    <property type="match status" value="1"/>
</dbReference>
<dbReference type="PROSITE" id="PS50113">
    <property type="entry name" value="PAC"/>
    <property type="match status" value="1"/>
</dbReference>
<dbReference type="InterPro" id="IPR052155">
    <property type="entry name" value="Biofilm_reg_signaling"/>
</dbReference>
<feature type="transmembrane region" description="Helical" evidence="1">
    <location>
        <begin position="69"/>
        <end position="91"/>
    </location>
</feature>
<feature type="domain" description="EAL" evidence="4">
    <location>
        <begin position="743"/>
        <end position="988"/>
    </location>
</feature>
<dbReference type="SMART" id="SM00267">
    <property type="entry name" value="GGDEF"/>
    <property type="match status" value="1"/>
</dbReference>
<feature type="domain" description="PAC" evidence="3">
    <location>
        <begin position="515"/>
        <end position="567"/>
    </location>
</feature>
<dbReference type="EMBL" id="OX458333">
    <property type="protein sequence ID" value="CAI8755231.1"/>
    <property type="molecule type" value="Genomic_DNA"/>
</dbReference>
<dbReference type="InterPro" id="IPR029787">
    <property type="entry name" value="Nucleotide_cyclase"/>
</dbReference>
<dbReference type="CDD" id="cd01949">
    <property type="entry name" value="GGDEF"/>
    <property type="match status" value="1"/>
</dbReference>
<proteinExistence type="predicted"/>
<dbReference type="PANTHER" id="PTHR44757">
    <property type="entry name" value="DIGUANYLATE CYCLASE DGCP"/>
    <property type="match status" value="1"/>
</dbReference>
<keyword evidence="7" id="KW-1185">Reference proteome</keyword>
<dbReference type="SUPFAM" id="SSF55785">
    <property type="entry name" value="PYP-like sensor domain (PAS domain)"/>
    <property type="match status" value="1"/>
</dbReference>
<evidence type="ECO:0000313" key="7">
    <source>
        <dbReference type="Proteomes" id="UP001162030"/>
    </source>
</evidence>
<protein>
    <submittedName>
        <fullName evidence="6">Diguanylate cyclase</fullName>
        <ecNumber evidence="6">2.7.7.65</ecNumber>
    </submittedName>
</protein>
<evidence type="ECO:0000259" key="2">
    <source>
        <dbReference type="PROSITE" id="PS50112"/>
    </source>
</evidence>
<dbReference type="GO" id="GO:0052621">
    <property type="term" value="F:diguanylate cyclase activity"/>
    <property type="evidence" value="ECO:0007669"/>
    <property type="project" value="UniProtKB-EC"/>
</dbReference>
<keyword evidence="1" id="KW-1133">Transmembrane helix</keyword>
<dbReference type="PROSITE" id="PS50112">
    <property type="entry name" value="PAS"/>
    <property type="match status" value="1"/>
</dbReference>
<dbReference type="Gene3D" id="3.30.450.20">
    <property type="entry name" value="PAS domain"/>
    <property type="match status" value="1"/>
</dbReference>
<dbReference type="Gene3D" id="3.30.70.270">
    <property type="match status" value="1"/>
</dbReference>
<dbReference type="InterPro" id="IPR035919">
    <property type="entry name" value="EAL_sf"/>
</dbReference>
<evidence type="ECO:0000259" key="4">
    <source>
        <dbReference type="PROSITE" id="PS50883"/>
    </source>
</evidence>
<dbReference type="InterPro" id="IPR000160">
    <property type="entry name" value="GGDEF_dom"/>
</dbReference>
<keyword evidence="6" id="KW-0548">Nucleotidyltransferase</keyword>
<sequence>MVYTEKVVGVNNQARHLLFTSLTFRKLLNGLNIGWAGQAELRRVPPSVNITGIVSEPRSPFLSLFWKGFLFLSIMIVGIGSSFAVLNYFYLEYQFQQQRQLDRRLLSRQVQDLLDRSTSRLQQIGSLLASVGGFASALTGENFAGLQQAANVFNDFQYDLDIERLVLFKPNAQRFWQWGNAAQSEAPRPEEQATVRQVFMEEKPLSLLSCEPHCALSTYQPVLSRGRVVGVFSLTQSIAQLVVEHRSLTGSDLAILTSNSSESSGYAIPKWSMRVAALTHSERLAPFLEHLSEHSDDAIAASKEIHHWKGRYYAIDVMPLSDLLKAEGLVLMISDVTAQVSQIRSATRDGILLSGVSLLTAELLLLLLMRLPIRQLRRLADTLPMLAQGAYMEARQRLAHRTSGLNDEITILSATAVTLSHQLEAQAQAITHKTSELAAERDFVQGLLDTAQVIILTQTREGRILTANDFVIQITGYSQSDLGGKEFLSLILKSKIGDDLEQALIGLWSGQRKRLQHEAELLCKDGSRRFVVWVHTRLHENNAEGIAILSVGLDVTDRVEAENRMIWLANHDPLTGLYNRHRFQQELERQFAEVERNKTRAAILLFDLDHFKDINDTSGHLAGDALLRKIAQELKNRVRKTDIAARLGGDEFAILMPNQTPEGALAFANLLNHRLAEQPLRIQQKIFRISASIGIAMIPEHGTEMDEIMANADLAMYQAKDRGRGRVYLFSYDDRSKQRISERTLWKQAIQEALAARRLIFHYQPIASIAGREVRFHESLIRLKRSDGVLVSPEEFLEFAQLTGLISEIDRYAVEANIRLLTDFVERAPPGAIHVNLSGSALTDRDWTSALKFALKNGSLKPEQLIFEITETAAIADFGTAKEIMEELADLGFRFAIDDFGAGFASFSYLRHLPVKFVKIDKSYVTNLIDNPQDRAFVSAITTLAHGNDIEVIAEGVEDEATLLALAELGVDMAQGYFIGQPTPLMSD</sequence>
<evidence type="ECO:0000259" key="3">
    <source>
        <dbReference type="PROSITE" id="PS50113"/>
    </source>
</evidence>
<evidence type="ECO:0000313" key="6">
    <source>
        <dbReference type="EMBL" id="CAI8755231.1"/>
    </source>
</evidence>
<gene>
    <name evidence="6" type="ORF">MSZNOR_0727</name>
</gene>
<dbReference type="InterPro" id="IPR035965">
    <property type="entry name" value="PAS-like_dom_sf"/>
</dbReference>
<dbReference type="Pfam" id="PF00563">
    <property type="entry name" value="EAL"/>
    <property type="match status" value="1"/>
</dbReference>
<dbReference type="InterPro" id="IPR000700">
    <property type="entry name" value="PAS-assoc_C"/>
</dbReference>
<dbReference type="PROSITE" id="PS50887">
    <property type="entry name" value="GGDEF"/>
    <property type="match status" value="1"/>
</dbReference>
<dbReference type="Pfam" id="PF14827">
    <property type="entry name" value="dCache_3"/>
    <property type="match status" value="1"/>
</dbReference>
<keyword evidence="1" id="KW-0472">Membrane</keyword>
<name>A0ABN8WYT9_9GAMM</name>
<dbReference type="Gene3D" id="3.20.20.450">
    <property type="entry name" value="EAL domain"/>
    <property type="match status" value="1"/>
</dbReference>
<reference evidence="6 7" key="1">
    <citation type="submission" date="2023-03" db="EMBL/GenBank/DDBJ databases">
        <authorList>
            <person name="Pearce D."/>
        </authorList>
    </citation>
    <scope>NUCLEOTIDE SEQUENCE [LARGE SCALE GENOMIC DNA]</scope>
    <source>
        <strain evidence="6">Msz</strain>
    </source>
</reference>
<dbReference type="CDD" id="cd01948">
    <property type="entry name" value="EAL"/>
    <property type="match status" value="1"/>
</dbReference>
<accession>A0ABN8WYT9</accession>
<feature type="domain" description="GGDEF" evidence="5">
    <location>
        <begin position="599"/>
        <end position="732"/>
    </location>
</feature>